<gene>
    <name evidence="4" type="ORF">LITE_LOCUS37277</name>
</gene>
<evidence type="ECO:0000259" key="3">
    <source>
        <dbReference type="PROSITE" id="PS50158"/>
    </source>
</evidence>
<evidence type="ECO:0000313" key="5">
    <source>
        <dbReference type="Proteomes" id="UP001154282"/>
    </source>
</evidence>
<evidence type="ECO:0000256" key="2">
    <source>
        <dbReference type="SAM" id="MobiDB-lite"/>
    </source>
</evidence>
<dbReference type="PANTHER" id="PTHR31286:SF99">
    <property type="entry name" value="DUF4283 DOMAIN-CONTAINING PROTEIN"/>
    <property type="match status" value="1"/>
</dbReference>
<feature type="region of interest" description="Disordered" evidence="2">
    <location>
        <begin position="163"/>
        <end position="306"/>
    </location>
</feature>
<keyword evidence="1" id="KW-0862">Zinc</keyword>
<dbReference type="GO" id="GO:0003676">
    <property type="term" value="F:nucleic acid binding"/>
    <property type="evidence" value="ECO:0007669"/>
    <property type="project" value="InterPro"/>
</dbReference>
<name>A0AAV0P9L6_9ROSI</name>
<keyword evidence="5" id="KW-1185">Reference proteome</keyword>
<dbReference type="AlphaFoldDB" id="A0AAV0P9L6"/>
<evidence type="ECO:0000313" key="4">
    <source>
        <dbReference type="EMBL" id="CAI0467006.1"/>
    </source>
</evidence>
<keyword evidence="1" id="KW-0479">Metal-binding</keyword>
<accession>A0AAV0P9L6</accession>
<proteinExistence type="predicted"/>
<dbReference type="PROSITE" id="PS50158">
    <property type="entry name" value="ZF_CCHC"/>
    <property type="match status" value="1"/>
</dbReference>
<organism evidence="4 5">
    <name type="scientific">Linum tenue</name>
    <dbReference type="NCBI Taxonomy" id="586396"/>
    <lineage>
        <taxon>Eukaryota</taxon>
        <taxon>Viridiplantae</taxon>
        <taxon>Streptophyta</taxon>
        <taxon>Embryophyta</taxon>
        <taxon>Tracheophyta</taxon>
        <taxon>Spermatophyta</taxon>
        <taxon>Magnoliopsida</taxon>
        <taxon>eudicotyledons</taxon>
        <taxon>Gunneridae</taxon>
        <taxon>Pentapetalae</taxon>
        <taxon>rosids</taxon>
        <taxon>fabids</taxon>
        <taxon>Malpighiales</taxon>
        <taxon>Linaceae</taxon>
        <taxon>Linum</taxon>
    </lineage>
</organism>
<dbReference type="EMBL" id="CAMGYJ010000008">
    <property type="protein sequence ID" value="CAI0467006.1"/>
    <property type="molecule type" value="Genomic_DNA"/>
</dbReference>
<dbReference type="Proteomes" id="UP001154282">
    <property type="component" value="Unassembled WGS sequence"/>
</dbReference>
<evidence type="ECO:0000256" key="1">
    <source>
        <dbReference type="PROSITE-ProRule" id="PRU00047"/>
    </source>
</evidence>
<feature type="domain" description="CCHC-type" evidence="3">
    <location>
        <begin position="80"/>
        <end position="94"/>
    </location>
</feature>
<sequence length="306" mass="33296">MIVWVQLPALKMHFYHREVLTMLGNLIGRTIRLDYHTLNLHRAKFARLAVEVDLTKHLVPRIWLDDAWQKVEYENLPEVCFDCGKIGHSSELCPLNRTAAPPTLLAISDGEIQPGAAEQTAEEPNPGFGPWMLVTRKSRRYQRDFSNSKNGKQELDQGQIAGGFKASQGKSGSSANEGISSSTHPTLSTSNAPQRSLNQERKTNSGKKGGDDARKGKEKISIDHKGQGGRQGKGVLGSGPERQQLSNLGPKPSVDTHHASTSAQMTTKETDPGKPKTTSQPPAPPATQTLTGPNGTVMQIVDLRDA</sequence>
<protein>
    <recommendedName>
        <fullName evidence="3">CCHC-type domain-containing protein</fullName>
    </recommendedName>
</protein>
<keyword evidence="1" id="KW-0863">Zinc-finger</keyword>
<dbReference type="PANTHER" id="PTHR31286">
    <property type="entry name" value="GLYCINE-RICH CELL WALL STRUCTURAL PROTEIN 1.8-LIKE"/>
    <property type="match status" value="1"/>
</dbReference>
<dbReference type="InterPro" id="IPR001878">
    <property type="entry name" value="Znf_CCHC"/>
</dbReference>
<comment type="caution">
    <text evidence="4">The sequence shown here is derived from an EMBL/GenBank/DDBJ whole genome shotgun (WGS) entry which is preliminary data.</text>
</comment>
<feature type="compositionally biased region" description="Polar residues" evidence="2">
    <location>
        <begin position="183"/>
        <end position="197"/>
    </location>
</feature>
<feature type="compositionally biased region" description="Low complexity" evidence="2">
    <location>
        <begin position="275"/>
        <end position="291"/>
    </location>
</feature>
<feature type="compositionally biased region" description="Gly residues" evidence="2">
    <location>
        <begin position="228"/>
        <end position="237"/>
    </location>
</feature>
<feature type="compositionally biased region" description="Low complexity" evidence="2">
    <location>
        <begin position="171"/>
        <end position="182"/>
    </location>
</feature>
<reference evidence="4" key="1">
    <citation type="submission" date="2022-08" db="EMBL/GenBank/DDBJ databases">
        <authorList>
            <person name="Gutierrez-Valencia J."/>
        </authorList>
    </citation>
    <scope>NUCLEOTIDE SEQUENCE</scope>
</reference>
<dbReference type="InterPro" id="IPR040256">
    <property type="entry name" value="At4g02000-like"/>
</dbReference>
<feature type="compositionally biased region" description="Basic and acidic residues" evidence="2">
    <location>
        <begin position="198"/>
        <end position="226"/>
    </location>
</feature>
<dbReference type="GO" id="GO:0008270">
    <property type="term" value="F:zinc ion binding"/>
    <property type="evidence" value="ECO:0007669"/>
    <property type="project" value="UniProtKB-KW"/>
</dbReference>